<accession>A0A060ULI1</accession>
<reference evidence="2" key="2">
    <citation type="submission" date="2014-07" db="EMBL/GenBank/DDBJ databases">
        <title>Initial genome analysis of the psychrotolerant acidophile Acidithiobacillus ferrivorans CF27: insights into iron and sulfur oxidation pathways and into biofilm formation.</title>
        <authorList>
            <person name="Talla E."/>
            <person name="Hedrich S."/>
            <person name="Mangenot S."/>
            <person name="Ji B."/>
            <person name="Johnson D.B."/>
            <person name="Barbe V."/>
            <person name="Bonnefoy V."/>
        </authorList>
    </citation>
    <scope>NUCLEOTIDE SEQUENCE [LARGE SCALE GENOMIC DNA]</scope>
    <source>
        <strain evidence="2">CF27</strain>
    </source>
</reference>
<comment type="caution">
    <text evidence="2">The sequence shown here is derived from an EMBL/GenBank/DDBJ whole genome shotgun (WGS) entry which is preliminary data.</text>
</comment>
<dbReference type="EMBL" id="CCCS020000023">
    <property type="protein sequence ID" value="CDQ09482.1"/>
    <property type="molecule type" value="Genomic_DNA"/>
</dbReference>
<proteinExistence type="predicted"/>
<reference evidence="2" key="1">
    <citation type="submission" date="2014-03" db="EMBL/GenBank/DDBJ databases">
        <authorList>
            <person name="Genoscope - CEA"/>
        </authorList>
    </citation>
    <scope>NUCLEOTIDE SEQUENCE [LARGE SCALE GENOMIC DNA]</scope>
    <source>
        <strain evidence="2">CF27</strain>
    </source>
</reference>
<dbReference type="AlphaFoldDB" id="A0A060ULI1"/>
<evidence type="ECO:0000313" key="2">
    <source>
        <dbReference type="EMBL" id="CDQ09482.1"/>
    </source>
</evidence>
<evidence type="ECO:0000256" key="1">
    <source>
        <dbReference type="SAM" id="MobiDB-lite"/>
    </source>
</evidence>
<gene>
    <name evidence="2" type="ORF">AFERRI_30128</name>
</gene>
<protein>
    <submittedName>
        <fullName evidence="2">Uncharacterized protein</fullName>
    </submittedName>
</protein>
<name>A0A060ULI1_9PROT</name>
<feature type="compositionally biased region" description="Polar residues" evidence="1">
    <location>
        <begin position="1"/>
        <end position="12"/>
    </location>
</feature>
<feature type="region of interest" description="Disordered" evidence="1">
    <location>
        <begin position="1"/>
        <end position="30"/>
    </location>
</feature>
<sequence length="200" mass="21615">MQTDPDATTQRDQFFPAQFFGEPGIPGEDDTEQALGIEAGTGQQAQFAEHGGIHFLGFVDEQHRAAAGGIQMGEPALAQCLEAAPAVTRFEGDGKDISQFPVKVSEIALWVMDGSDGQVRQLRQALGQQAQYHALAGAGIALDQGEAPFPDQGMLDPPAEVLDLWRDVDRINRQVRREGIPFEPVEGEQGLVHRVSSLGR</sequence>
<organism evidence="2">
    <name type="scientific">Acidithiobacillus ferrivorans</name>
    <dbReference type="NCBI Taxonomy" id="160808"/>
    <lineage>
        <taxon>Bacteria</taxon>
        <taxon>Pseudomonadati</taxon>
        <taxon>Pseudomonadota</taxon>
        <taxon>Acidithiobacillia</taxon>
        <taxon>Acidithiobacillales</taxon>
        <taxon>Acidithiobacillaceae</taxon>
        <taxon>Acidithiobacillus</taxon>
    </lineage>
</organism>